<feature type="transmembrane region" description="Helical" evidence="1">
    <location>
        <begin position="81"/>
        <end position="101"/>
    </location>
</feature>
<feature type="transmembrane region" description="Helical" evidence="1">
    <location>
        <begin position="42"/>
        <end position="60"/>
    </location>
</feature>
<dbReference type="Pfam" id="PF07863">
    <property type="entry name" value="CtnDOT_TraJ"/>
    <property type="match status" value="2"/>
</dbReference>
<reference evidence="3 4" key="1">
    <citation type="submission" date="2020-02" db="EMBL/GenBank/DDBJ databases">
        <title>Draft genome sequence of two Spirosoma agri KCTC 52727 and Spirosoma terrae KCTC 52035.</title>
        <authorList>
            <person name="Rojas J."/>
            <person name="Ambika Manirajan B."/>
            <person name="Ratering S."/>
            <person name="Suarez C."/>
            <person name="Schnell S."/>
        </authorList>
    </citation>
    <scope>NUCLEOTIDE SEQUENCE [LARGE SCALE GENOMIC DNA]</scope>
    <source>
        <strain evidence="3 4">KCTC 52727</strain>
    </source>
</reference>
<feature type="transmembrane region" description="Helical" evidence="1">
    <location>
        <begin position="271"/>
        <end position="295"/>
    </location>
</feature>
<feature type="domain" description="Conjugative transposon TraJ C-terminal" evidence="2">
    <location>
        <begin position="20"/>
        <end position="135"/>
    </location>
</feature>
<organism evidence="3 4">
    <name type="scientific">Spirosoma agri</name>
    <dbReference type="NCBI Taxonomy" id="1987381"/>
    <lineage>
        <taxon>Bacteria</taxon>
        <taxon>Pseudomonadati</taxon>
        <taxon>Bacteroidota</taxon>
        <taxon>Cytophagia</taxon>
        <taxon>Cytophagales</taxon>
        <taxon>Cytophagaceae</taxon>
        <taxon>Spirosoma</taxon>
    </lineage>
</organism>
<keyword evidence="1" id="KW-0812">Transmembrane</keyword>
<dbReference type="RefSeq" id="WP_164043939.1">
    <property type="nucleotide sequence ID" value="NZ_JAAGNZ010000006.1"/>
</dbReference>
<dbReference type="EMBL" id="JAAGNZ010000006">
    <property type="protein sequence ID" value="NEU70629.1"/>
    <property type="molecule type" value="Genomic_DNA"/>
</dbReference>
<gene>
    <name evidence="3" type="ORF">GK091_27435</name>
</gene>
<dbReference type="AlphaFoldDB" id="A0A6M0IQP3"/>
<evidence type="ECO:0000313" key="4">
    <source>
        <dbReference type="Proteomes" id="UP000477386"/>
    </source>
</evidence>
<dbReference type="InterPro" id="IPR012424">
    <property type="entry name" value="Conjugative_transposon_TraJ_C"/>
</dbReference>
<accession>A0A6M0IQP3</accession>
<keyword evidence="1" id="KW-1133">Transmembrane helix</keyword>
<feature type="transmembrane region" description="Helical" evidence="1">
    <location>
        <begin position="336"/>
        <end position="356"/>
    </location>
</feature>
<dbReference type="Proteomes" id="UP000477386">
    <property type="component" value="Unassembled WGS sequence"/>
</dbReference>
<sequence>MILLQIPGGGAYVDYGFYQKFSSMEAAITTAYTEVQQGMGNLGAVASSIAAIAATLYIGMRVLGHFARAESIDVFPLLRPFAIGFLVLNFTIVTDFLDALIKPVEVVTQNMIDVQTTRIQQLEQMRMEKLAEKLNQLDKKIEEVSMWTATGQYMSLLIEKMGIYLNQGFDQMLKNLFYALYLAARLVILTTRAFFLIVLTIIGPLSFALAIFTGFQDSHLMWIARYVQISLWFPLANILGTIVTFLQGKVITLQYLELVNNVPDEAQSGELIYMVFMIIATLAYFTIPTIGSYIISSSGVGSALQRMTNMSTAMVMNGAMPAAGHMGGAAMDVGKAGAGVVGGAAMMGLGATLVAARAVGQTASNYGSYYGQAVKQEYNNMRNITKNQD</sequence>
<evidence type="ECO:0000259" key="2">
    <source>
        <dbReference type="Pfam" id="PF07863"/>
    </source>
</evidence>
<keyword evidence="1" id="KW-0472">Membrane</keyword>
<name>A0A6M0IQP3_9BACT</name>
<evidence type="ECO:0000256" key="1">
    <source>
        <dbReference type="SAM" id="Phobius"/>
    </source>
</evidence>
<proteinExistence type="predicted"/>
<keyword evidence="4" id="KW-1185">Reference proteome</keyword>
<feature type="domain" description="Conjugative transposon TraJ C-terminal" evidence="2">
    <location>
        <begin position="142"/>
        <end position="336"/>
    </location>
</feature>
<feature type="transmembrane region" description="Helical" evidence="1">
    <location>
        <begin position="231"/>
        <end position="251"/>
    </location>
</feature>
<protein>
    <recommendedName>
        <fullName evidence="2">Conjugative transposon TraJ C-terminal domain-containing protein</fullName>
    </recommendedName>
</protein>
<comment type="caution">
    <text evidence="3">The sequence shown here is derived from an EMBL/GenBank/DDBJ whole genome shotgun (WGS) entry which is preliminary data.</text>
</comment>
<evidence type="ECO:0000313" key="3">
    <source>
        <dbReference type="EMBL" id="NEU70629.1"/>
    </source>
</evidence>
<feature type="transmembrane region" description="Helical" evidence="1">
    <location>
        <begin position="178"/>
        <end position="211"/>
    </location>
</feature>